<dbReference type="Proteomes" id="UP001437256">
    <property type="component" value="Unassembled WGS sequence"/>
</dbReference>
<reference evidence="5 6" key="1">
    <citation type="submission" date="2024-05" db="EMBL/GenBank/DDBJ databases">
        <title>A draft genome resource for the thread blight pathogen Marasmius tenuissimus strain MS-2.</title>
        <authorList>
            <person name="Yulfo-Soto G.E."/>
            <person name="Baruah I.K."/>
            <person name="Amoako-Attah I."/>
            <person name="Bukari Y."/>
            <person name="Meinhardt L.W."/>
            <person name="Bailey B.A."/>
            <person name="Cohen S.P."/>
        </authorList>
    </citation>
    <scope>NUCLEOTIDE SEQUENCE [LARGE SCALE GENOMIC DNA]</scope>
    <source>
        <strain evidence="5 6">MS-2</strain>
    </source>
</reference>
<dbReference type="Pfam" id="PF07714">
    <property type="entry name" value="PK_Tyr_Ser-Thr"/>
    <property type="match status" value="1"/>
</dbReference>
<sequence length="243" mass="27068">MTRLSIVSGLSPKCLYIKHVGIGDLAIVRDAHPKDTDVYKGKIGTRDVIVKVLKKQLGPNEERLKMLMKQAIDWQKLHHDNVLPVLGLYYYDEARLRPCLVYPWMEQRSLDESDPRGDLNVFATGAIAGIRAIDKQKLVHGDLQNRSFLIDKSNVAHIADLGLASLLHFGTLSQTDSTSDRRRCARALCKLYGTQSANVTRPKAASEDIWDTIQRWSGINTQQNMPARGGARDAAPLPPSTSK</sequence>
<dbReference type="InterPro" id="IPR001245">
    <property type="entry name" value="Ser-Thr/Tyr_kinase_cat_dom"/>
</dbReference>
<evidence type="ECO:0000313" key="6">
    <source>
        <dbReference type="Proteomes" id="UP001437256"/>
    </source>
</evidence>
<dbReference type="PANTHER" id="PTHR27001:SF931">
    <property type="entry name" value="OS11G0664100 PROTEIN"/>
    <property type="match status" value="1"/>
</dbReference>
<dbReference type="PANTHER" id="PTHR27001">
    <property type="entry name" value="OS01G0253100 PROTEIN"/>
    <property type="match status" value="1"/>
</dbReference>
<keyword evidence="1" id="KW-0547">Nucleotide-binding</keyword>
<evidence type="ECO:0000256" key="1">
    <source>
        <dbReference type="ARBA" id="ARBA00022741"/>
    </source>
</evidence>
<feature type="domain" description="Protein kinase" evidence="4">
    <location>
        <begin position="14"/>
        <end position="243"/>
    </location>
</feature>
<dbReference type="PROSITE" id="PS50011">
    <property type="entry name" value="PROTEIN_KINASE_DOM"/>
    <property type="match status" value="1"/>
</dbReference>
<name>A0ABR2ZBK8_9AGAR</name>
<evidence type="ECO:0000256" key="3">
    <source>
        <dbReference type="SAM" id="MobiDB-lite"/>
    </source>
</evidence>
<comment type="caution">
    <text evidence="5">The sequence shown here is derived from an EMBL/GenBank/DDBJ whole genome shotgun (WGS) entry which is preliminary data.</text>
</comment>
<keyword evidence="6" id="KW-1185">Reference proteome</keyword>
<dbReference type="Gene3D" id="1.10.510.10">
    <property type="entry name" value="Transferase(Phosphotransferase) domain 1"/>
    <property type="match status" value="1"/>
</dbReference>
<evidence type="ECO:0000256" key="2">
    <source>
        <dbReference type="ARBA" id="ARBA00022840"/>
    </source>
</evidence>
<dbReference type="SUPFAM" id="SSF56112">
    <property type="entry name" value="Protein kinase-like (PK-like)"/>
    <property type="match status" value="1"/>
</dbReference>
<dbReference type="EMBL" id="JBBXMP010000336">
    <property type="protein sequence ID" value="KAL0058291.1"/>
    <property type="molecule type" value="Genomic_DNA"/>
</dbReference>
<feature type="region of interest" description="Disordered" evidence="3">
    <location>
        <begin position="221"/>
        <end position="243"/>
    </location>
</feature>
<gene>
    <name evidence="5" type="ORF">AAF712_015042</name>
</gene>
<accession>A0ABR2ZBK8</accession>
<dbReference type="InterPro" id="IPR011009">
    <property type="entry name" value="Kinase-like_dom_sf"/>
</dbReference>
<proteinExistence type="predicted"/>
<evidence type="ECO:0000259" key="4">
    <source>
        <dbReference type="PROSITE" id="PS50011"/>
    </source>
</evidence>
<organism evidence="5 6">
    <name type="scientific">Marasmius tenuissimus</name>
    <dbReference type="NCBI Taxonomy" id="585030"/>
    <lineage>
        <taxon>Eukaryota</taxon>
        <taxon>Fungi</taxon>
        <taxon>Dikarya</taxon>
        <taxon>Basidiomycota</taxon>
        <taxon>Agaricomycotina</taxon>
        <taxon>Agaricomycetes</taxon>
        <taxon>Agaricomycetidae</taxon>
        <taxon>Agaricales</taxon>
        <taxon>Marasmiineae</taxon>
        <taxon>Marasmiaceae</taxon>
        <taxon>Marasmius</taxon>
    </lineage>
</organism>
<keyword evidence="2" id="KW-0067">ATP-binding</keyword>
<dbReference type="InterPro" id="IPR000719">
    <property type="entry name" value="Prot_kinase_dom"/>
</dbReference>
<protein>
    <recommendedName>
        <fullName evidence="4">Protein kinase domain-containing protein</fullName>
    </recommendedName>
</protein>
<evidence type="ECO:0000313" key="5">
    <source>
        <dbReference type="EMBL" id="KAL0058291.1"/>
    </source>
</evidence>